<dbReference type="KEGG" id="dalk:DSCA_42930"/>
<protein>
    <submittedName>
        <fullName evidence="1">Uncharacterized protein</fullName>
    </submittedName>
</protein>
<reference evidence="1 2" key="1">
    <citation type="submission" date="2019-11" db="EMBL/GenBank/DDBJ databases">
        <title>Comparative genomics of hydrocarbon-degrading Desulfosarcina strains.</title>
        <authorList>
            <person name="Watanabe M."/>
            <person name="Kojima H."/>
            <person name="Fukui M."/>
        </authorList>
    </citation>
    <scope>NUCLEOTIDE SEQUENCE [LARGE SCALE GENOMIC DNA]</scope>
    <source>
        <strain evidence="1 2">PL12</strain>
    </source>
</reference>
<keyword evidence="2" id="KW-1185">Reference proteome</keyword>
<dbReference type="AlphaFoldDB" id="A0A5K7YPU5"/>
<organism evidence="1 2">
    <name type="scientific">Desulfosarcina alkanivorans</name>
    <dbReference type="NCBI Taxonomy" id="571177"/>
    <lineage>
        <taxon>Bacteria</taxon>
        <taxon>Pseudomonadati</taxon>
        <taxon>Thermodesulfobacteriota</taxon>
        <taxon>Desulfobacteria</taxon>
        <taxon>Desulfobacterales</taxon>
        <taxon>Desulfosarcinaceae</taxon>
        <taxon>Desulfosarcina</taxon>
    </lineage>
</organism>
<evidence type="ECO:0000313" key="2">
    <source>
        <dbReference type="Proteomes" id="UP000427906"/>
    </source>
</evidence>
<evidence type="ECO:0000313" key="1">
    <source>
        <dbReference type="EMBL" id="BBO70363.1"/>
    </source>
</evidence>
<proteinExistence type="predicted"/>
<name>A0A5K7YPU5_9BACT</name>
<sequence length="72" mass="8382">MIQSPCLNCPNRYKDKRLCMDTCVLLHRVQTLQAGRLERSLFTAVDAADEDRYQLMTARDSRQSVMDGLRLY</sequence>
<dbReference type="EMBL" id="AP021874">
    <property type="protein sequence ID" value="BBO70363.1"/>
    <property type="molecule type" value="Genomic_DNA"/>
</dbReference>
<gene>
    <name evidence="1" type="ORF">DSCA_42930</name>
</gene>
<accession>A0A5K7YPU5</accession>
<dbReference type="Proteomes" id="UP000427906">
    <property type="component" value="Chromosome"/>
</dbReference>